<dbReference type="AlphaFoldDB" id="A0A9D7SB90"/>
<evidence type="ECO:0000313" key="3">
    <source>
        <dbReference type="Proteomes" id="UP000808349"/>
    </source>
</evidence>
<feature type="coiled-coil region" evidence="1">
    <location>
        <begin position="34"/>
        <end position="64"/>
    </location>
</feature>
<gene>
    <name evidence="2" type="ORF">IPO85_18480</name>
</gene>
<dbReference type="CDD" id="cd11530">
    <property type="entry name" value="NTP-PPase_DR2231_like"/>
    <property type="match status" value="1"/>
</dbReference>
<accession>A0A9D7SB90</accession>
<evidence type="ECO:0000256" key="1">
    <source>
        <dbReference type="SAM" id="Coils"/>
    </source>
</evidence>
<name>A0A9D7SB90_9BACT</name>
<proteinExistence type="predicted"/>
<sequence>MKIKFEEPEALSDVAQFHQLFDMPILDTPGIPDIERCKLRIALLSEELDELKEAIKNNDIVEAADAFCDLQYVLSGAILEFGLAHKFKQLFDEVQRSNMSKACATMEIAETTQKKYFDEKQMNSEIRIKEDQFLVYRKEDGKVLKSVTYSPADLRSIL</sequence>
<organism evidence="2 3">
    <name type="scientific">Candidatus Defluviibacterium haderslevense</name>
    <dbReference type="NCBI Taxonomy" id="2981993"/>
    <lineage>
        <taxon>Bacteria</taxon>
        <taxon>Pseudomonadati</taxon>
        <taxon>Bacteroidota</taxon>
        <taxon>Saprospiria</taxon>
        <taxon>Saprospirales</taxon>
        <taxon>Saprospiraceae</taxon>
        <taxon>Candidatus Defluviibacterium</taxon>
    </lineage>
</organism>
<dbReference type="Gene3D" id="1.10.3420.10">
    <property type="entry name" value="putative ntp pyrophosphohydrolase like domain"/>
    <property type="match status" value="1"/>
</dbReference>
<evidence type="ECO:0000313" key="2">
    <source>
        <dbReference type="EMBL" id="MBK9719460.1"/>
    </source>
</evidence>
<dbReference type="InterPro" id="IPR023292">
    <property type="entry name" value="NTP_PyroPHydrolase-like_dom_sf"/>
</dbReference>
<protein>
    <submittedName>
        <fullName evidence="2">Nucleoside triphosphate pyrophosphohydrolase family protein</fullName>
    </submittedName>
</protein>
<dbReference type="InterPro" id="IPR033653">
    <property type="entry name" value="NTP-PPase_DR2231-like"/>
</dbReference>
<dbReference type="InterPro" id="IPR021130">
    <property type="entry name" value="PRib-ATP_PPHydrolase-like"/>
</dbReference>
<dbReference type="EMBL" id="JADKFW010000021">
    <property type="protein sequence ID" value="MBK9719460.1"/>
    <property type="molecule type" value="Genomic_DNA"/>
</dbReference>
<comment type="caution">
    <text evidence="2">The sequence shown here is derived from an EMBL/GenBank/DDBJ whole genome shotgun (WGS) entry which is preliminary data.</text>
</comment>
<dbReference type="Proteomes" id="UP000808349">
    <property type="component" value="Unassembled WGS sequence"/>
</dbReference>
<dbReference type="Pfam" id="PF01503">
    <property type="entry name" value="PRA-PH"/>
    <property type="match status" value="1"/>
</dbReference>
<reference evidence="2 3" key="1">
    <citation type="submission" date="2020-10" db="EMBL/GenBank/DDBJ databases">
        <title>Connecting structure to function with the recovery of over 1000 high-quality activated sludge metagenome-assembled genomes encoding full-length rRNA genes using long-read sequencing.</title>
        <authorList>
            <person name="Singleton C.M."/>
            <person name="Petriglieri F."/>
            <person name="Kristensen J.M."/>
            <person name="Kirkegaard R.H."/>
            <person name="Michaelsen T.Y."/>
            <person name="Andersen M.H."/>
            <person name="Karst S.M."/>
            <person name="Dueholm M.S."/>
            <person name="Nielsen P.H."/>
            <person name="Albertsen M."/>
        </authorList>
    </citation>
    <scope>NUCLEOTIDE SEQUENCE [LARGE SCALE GENOMIC DNA]</scope>
    <source>
        <strain evidence="2">Ribe_18-Q3-R11-54_BAT3C.373</strain>
    </source>
</reference>
<keyword evidence="1" id="KW-0175">Coiled coil</keyword>